<comment type="caution">
    <text evidence="2">The sequence shown here is derived from an EMBL/GenBank/DDBJ whole genome shotgun (WGS) entry which is preliminary data.</text>
</comment>
<evidence type="ECO:0000313" key="3">
    <source>
        <dbReference type="Proteomes" id="UP001066276"/>
    </source>
</evidence>
<protein>
    <recommendedName>
        <fullName evidence="1">Reverse transcriptase domain-containing protein</fullName>
    </recommendedName>
</protein>
<dbReference type="PANTHER" id="PTHR31635:SF196">
    <property type="entry name" value="REVERSE TRANSCRIPTASE DOMAIN-CONTAINING PROTEIN-RELATED"/>
    <property type="match status" value="1"/>
</dbReference>
<organism evidence="2 3">
    <name type="scientific">Pleurodeles waltl</name>
    <name type="common">Iberian ribbed newt</name>
    <dbReference type="NCBI Taxonomy" id="8319"/>
    <lineage>
        <taxon>Eukaryota</taxon>
        <taxon>Metazoa</taxon>
        <taxon>Chordata</taxon>
        <taxon>Craniata</taxon>
        <taxon>Vertebrata</taxon>
        <taxon>Euteleostomi</taxon>
        <taxon>Amphibia</taxon>
        <taxon>Batrachia</taxon>
        <taxon>Caudata</taxon>
        <taxon>Salamandroidea</taxon>
        <taxon>Salamandridae</taxon>
        <taxon>Pleurodelinae</taxon>
        <taxon>Pleurodeles</taxon>
    </lineage>
</organism>
<dbReference type="InterPro" id="IPR000477">
    <property type="entry name" value="RT_dom"/>
</dbReference>
<gene>
    <name evidence="2" type="ORF">NDU88_001858</name>
</gene>
<dbReference type="Proteomes" id="UP001066276">
    <property type="component" value="Chromosome 4_1"/>
</dbReference>
<evidence type="ECO:0000313" key="2">
    <source>
        <dbReference type="EMBL" id="KAJ1169977.1"/>
    </source>
</evidence>
<reference evidence="2" key="1">
    <citation type="journal article" date="2022" name="bioRxiv">
        <title>Sequencing and chromosome-scale assembly of the giantPleurodeles waltlgenome.</title>
        <authorList>
            <person name="Brown T."/>
            <person name="Elewa A."/>
            <person name="Iarovenko S."/>
            <person name="Subramanian E."/>
            <person name="Araus A.J."/>
            <person name="Petzold A."/>
            <person name="Susuki M."/>
            <person name="Suzuki K.-i.T."/>
            <person name="Hayashi T."/>
            <person name="Toyoda A."/>
            <person name="Oliveira C."/>
            <person name="Osipova E."/>
            <person name="Leigh N.D."/>
            <person name="Simon A."/>
            <person name="Yun M.H."/>
        </authorList>
    </citation>
    <scope>NUCLEOTIDE SEQUENCE</scope>
    <source>
        <strain evidence="2">20211129_DDA</strain>
        <tissue evidence="2">Liver</tissue>
    </source>
</reference>
<proteinExistence type="predicted"/>
<evidence type="ECO:0000259" key="1">
    <source>
        <dbReference type="Pfam" id="PF00078"/>
    </source>
</evidence>
<dbReference type="EMBL" id="JANPWB010000007">
    <property type="protein sequence ID" value="KAJ1169977.1"/>
    <property type="molecule type" value="Genomic_DNA"/>
</dbReference>
<feature type="domain" description="Reverse transcriptase" evidence="1">
    <location>
        <begin position="53"/>
        <end position="215"/>
    </location>
</feature>
<accession>A0AAV7T0P5</accession>
<keyword evidence="3" id="KW-1185">Reference proteome</keyword>
<name>A0AAV7T0P5_PLEWA</name>
<dbReference type="AlphaFoldDB" id="A0AAV7T0P5"/>
<dbReference type="Pfam" id="PF00078">
    <property type="entry name" value="RVT_1"/>
    <property type="match status" value="1"/>
</dbReference>
<sequence length="308" mass="34961">MRDLFHSAGKWWEWVKDRFRSFFQDASRAAARKKKSEFRQLQSKLQRLFELEFADSLALVQYRIEYVKSRKVQVALVSLDQEKVFDHVSHEFMERTIRALGLGDLFCDVVTNPFRVLSGVRQGCPLSPLLLVFVIELLAECIRQNRDIRGVTVPGSRGNGEVKCSLYMGNVSVFCTDGRSIKELEKNFIEFGKASVAKINSAKSETILLGHWTPTRAPLPFPIKQDFLKIFGVLFRWRRCFGEVMELKTGEDKVEAGTLEPPEAVDQREVFGAVEQDPTSAPAHRTSVTCAATNGQGHHENDLLLHLC</sequence>
<dbReference type="PANTHER" id="PTHR31635">
    <property type="entry name" value="REVERSE TRANSCRIPTASE DOMAIN-CONTAINING PROTEIN-RELATED"/>
    <property type="match status" value="1"/>
</dbReference>